<organism evidence="1 2">
    <name type="scientific">Microbulbifer donghaiensis</name>
    <dbReference type="NCBI Taxonomy" id="494016"/>
    <lineage>
        <taxon>Bacteria</taxon>
        <taxon>Pseudomonadati</taxon>
        <taxon>Pseudomonadota</taxon>
        <taxon>Gammaproteobacteria</taxon>
        <taxon>Cellvibrionales</taxon>
        <taxon>Microbulbiferaceae</taxon>
        <taxon>Microbulbifer</taxon>
    </lineage>
</organism>
<dbReference type="STRING" id="494016.SAMN04487965_1602"/>
<gene>
    <name evidence="1" type="ORF">SAMN04487965_1602</name>
</gene>
<evidence type="ECO:0000313" key="1">
    <source>
        <dbReference type="EMBL" id="SHF19629.1"/>
    </source>
</evidence>
<sequence length="59" mass="6897">MKVDPLSLVLGIILGILFTLVAPSRTDVDAKFEYCMQFYEKEKSKTEAKQICRQRIFRK</sequence>
<dbReference type="AlphaFoldDB" id="A0A1M4ZNK6"/>
<dbReference type="Proteomes" id="UP000184170">
    <property type="component" value="Unassembled WGS sequence"/>
</dbReference>
<protein>
    <submittedName>
        <fullName evidence="1">Uncharacterized protein</fullName>
    </submittedName>
</protein>
<keyword evidence="2" id="KW-1185">Reference proteome</keyword>
<evidence type="ECO:0000313" key="2">
    <source>
        <dbReference type="Proteomes" id="UP000184170"/>
    </source>
</evidence>
<dbReference type="EMBL" id="FQVA01000001">
    <property type="protein sequence ID" value="SHF19629.1"/>
    <property type="molecule type" value="Genomic_DNA"/>
</dbReference>
<reference evidence="2" key="1">
    <citation type="submission" date="2016-11" db="EMBL/GenBank/DDBJ databases">
        <authorList>
            <person name="Varghese N."/>
            <person name="Submissions S."/>
        </authorList>
    </citation>
    <scope>NUCLEOTIDE SEQUENCE [LARGE SCALE GENOMIC DNA]</scope>
    <source>
        <strain evidence="2">CGMCC 1.7063</strain>
    </source>
</reference>
<name>A0A1M4ZNK6_9GAMM</name>
<proteinExistence type="predicted"/>
<accession>A0A1M4ZNK6</accession>